<name>A0ABW0TP50_9BACL</name>
<keyword evidence="1" id="KW-1133">Transmembrane helix</keyword>
<sequence length="61" mass="6910">MRAFKYIIPIILIVGTASIMMLNKNHQDVPPMSRIWITLGAMGVSGVIAYFLFPKDEDKQE</sequence>
<feature type="transmembrane region" description="Helical" evidence="1">
    <location>
        <begin position="6"/>
        <end position="23"/>
    </location>
</feature>
<keyword evidence="2" id="KW-0418">Kinase</keyword>
<keyword evidence="3" id="KW-1185">Reference proteome</keyword>
<gene>
    <name evidence="2" type="ORF">ACFPRA_14890</name>
</gene>
<organism evidence="2 3">
    <name type="scientific">Sporosarcina soli</name>
    <dbReference type="NCBI Taxonomy" id="334736"/>
    <lineage>
        <taxon>Bacteria</taxon>
        <taxon>Bacillati</taxon>
        <taxon>Bacillota</taxon>
        <taxon>Bacilli</taxon>
        <taxon>Bacillales</taxon>
        <taxon>Caryophanaceae</taxon>
        <taxon>Sporosarcina</taxon>
    </lineage>
</organism>
<accession>A0ABW0TP50</accession>
<proteinExistence type="predicted"/>
<keyword evidence="1" id="KW-0812">Transmembrane</keyword>
<evidence type="ECO:0000256" key="1">
    <source>
        <dbReference type="SAM" id="Phobius"/>
    </source>
</evidence>
<evidence type="ECO:0000313" key="2">
    <source>
        <dbReference type="EMBL" id="MFC5590189.1"/>
    </source>
</evidence>
<keyword evidence="1" id="KW-0472">Membrane</keyword>
<dbReference type="EMBL" id="JBHSNO010000007">
    <property type="protein sequence ID" value="MFC5590189.1"/>
    <property type="molecule type" value="Genomic_DNA"/>
</dbReference>
<reference evidence="3" key="1">
    <citation type="journal article" date="2019" name="Int. J. Syst. Evol. Microbiol.">
        <title>The Global Catalogue of Microorganisms (GCM) 10K type strain sequencing project: providing services to taxonomists for standard genome sequencing and annotation.</title>
        <authorList>
            <consortium name="The Broad Institute Genomics Platform"/>
            <consortium name="The Broad Institute Genome Sequencing Center for Infectious Disease"/>
            <person name="Wu L."/>
            <person name="Ma J."/>
        </authorList>
    </citation>
    <scope>NUCLEOTIDE SEQUENCE [LARGE SCALE GENOMIC DNA]</scope>
    <source>
        <strain evidence="3">CGMCC 4.1434</strain>
    </source>
</reference>
<evidence type="ECO:0000313" key="3">
    <source>
        <dbReference type="Proteomes" id="UP001596109"/>
    </source>
</evidence>
<dbReference type="Proteomes" id="UP001596109">
    <property type="component" value="Unassembled WGS sequence"/>
</dbReference>
<dbReference type="RefSeq" id="WP_381436234.1">
    <property type="nucleotide sequence ID" value="NZ_JBHSNO010000007.1"/>
</dbReference>
<dbReference type="GO" id="GO:0016301">
    <property type="term" value="F:kinase activity"/>
    <property type="evidence" value="ECO:0007669"/>
    <property type="project" value="UniProtKB-KW"/>
</dbReference>
<feature type="transmembrane region" description="Helical" evidence="1">
    <location>
        <begin position="35"/>
        <end position="53"/>
    </location>
</feature>
<protein>
    <submittedName>
        <fullName evidence="2">Histidine kinase</fullName>
    </submittedName>
</protein>
<keyword evidence="2" id="KW-0808">Transferase</keyword>
<comment type="caution">
    <text evidence="2">The sequence shown here is derived from an EMBL/GenBank/DDBJ whole genome shotgun (WGS) entry which is preliminary data.</text>
</comment>